<feature type="region of interest" description="Disordered" evidence="1">
    <location>
        <begin position="1"/>
        <end position="30"/>
    </location>
</feature>
<proteinExistence type="predicted"/>
<dbReference type="AlphaFoldDB" id="A0A6L6WSK7"/>
<accession>A0A6L6WSK7</accession>
<protein>
    <submittedName>
        <fullName evidence="2">Uncharacterized protein</fullName>
    </submittedName>
</protein>
<organism evidence="2 3">
    <name type="scientific">Streptomyces typhae</name>
    <dbReference type="NCBI Taxonomy" id="2681492"/>
    <lineage>
        <taxon>Bacteria</taxon>
        <taxon>Bacillati</taxon>
        <taxon>Actinomycetota</taxon>
        <taxon>Actinomycetes</taxon>
        <taxon>Kitasatosporales</taxon>
        <taxon>Streptomycetaceae</taxon>
        <taxon>Streptomyces</taxon>
    </lineage>
</organism>
<dbReference type="EMBL" id="WPNZ01000002">
    <property type="protein sequence ID" value="MVO84154.1"/>
    <property type="molecule type" value="Genomic_DNA"/>
</dbReference>
<comment type="caution">
    <text evidence="2">The sequence shown here is derived from an EMBL/GenBank/DDBJ whole genome shotgun (WGS) entry which is preliminary data.</text>
</comment>
<keyword evidence="3" id="KW-1185">Reference proteome</keyword>
<evidence type="ECO:0000313" key="3">
    <source>
        <dbReference type="Proteomes" id="UP000483802"/>
    </source>
</evidence>
<dbReference type="Proteomes" id="UP000483802">
    <property type="component" value="Unassembled WGS sequence"/>
</dbReference>
<gene>
    <name evidence="2" type="ORF">GPA10_05055</name>
</gene>
<evidence type="ECO:0000256" key="1">
    <source>
        <dbReference type="SAM" id="MobiDB-lite"/>
    </source>
</evidence>
<reference evidence="2 3" key="1">
    <citation type="submission" date="2019-11" db="EMBL/GenBank/DDBJ databases">
        <title>Streptomyces typhae sp. nov., a novel endophytic actinomycete isolated from the root of cattail pollen (Typha angustifolia L.).</title>
        <authorList>
            <person name="Peng C."/>
        </authorList>
    </citation>
    <scope>NUCLEOTIDE SEQUENCE [LARGE SCALE GENOMIC DNA]</scope>
    <source>
        <strain evidence="3">p1417</strain>
    </source>
</reference>
<feature type="compositionally biased region" description="Basic and acidic residues" evidence="1">
    <location>
        <begin position="1"/>
        <end position="17"/>
    </location>
</feature>
<dbReference type="RefSeq" id="WP_157164416.1">
    <property type="nucleotide sequence ID" value="NZ_WPNZ01000002.1"/>
</dbReference>
<name>A0A6L6WSK7_9ACTN</name>
<evidence type="ECO:0000313" key="2">
    <source>
        <dbReference type="EMBL" id="MVO84154.1"/>
    </source>
</evidence>
<sequence length="156" mass="17158">MSDRPYTDADLRAEAARQHATLTDDPDFMGVGEQMEDAWVPSVETTEDGSARTWKDLLVTPDETGDDEDYTAFDEARRKILAPIEGAADVSEWAVNLGADGLEPAGHTIQLGAKGPAVEDTDQPFVRLHFAFHPDATAAERDRFVMELSKVVLRNL</sequence>